<evidence type="ECO:0000313" key="3">
    <source>
        <dbReference type="Proteomes" id="UP000615455"/>
    </source>
</evidence>
<keyword evidence="1" id="KW-1133">Transmembrane helix</keyword>
<sequence length="77" mass="7793">MCDTGCAFVGGGVLRTSLSASCAWGGGTVWIGRMQVGILDAVALVSYNWGLGLADTSIVIAATSLFAVVTLLWGVGK</sequence>
<reference evidence="3" key="1">
    <citation type="journal article" date="2019" name="Int. J. Syst. Evol. Microbiol.">
        <title>The Global Catalogue of Microorganisms (GCM) 10K type strain sequencing project: providing services to taxonomists for standard genome sequencing and annotation.</title>
        <authorList>
            <consortium name="The Broad Institute Genomics Platform"/>
            <consortium name="The Broad Institute Genome Sequencing Center for Infectious Disease"/>
            <person name="Wu L."/>
            <person name="Ma J."/>
        </authorList>
    </citation>
    <scope>NUCLEOTIDE SEQUENCE [LARGE SCALE GENOMIC DNA]</scope>
    <source>
        <strain evidence="3">CGMCC 1.15043</strain>
    </source>
</reference>
<name>A0ABQ1EVC0_9BACL</name>
<dbReference type="Proteomes" id="UP000615455">
    <property type="component" value="Unassembled WGS sequence"/>
</dbReference>
<keyword evidence="3" id="KW-1185">Reference proteome</keyword>
<dbReference type="EMBL" id="BMHE01000020">
    <property type="protein sequence ID" value="GFZ89074.1"/>
    <property type="molecule type" value="Genomic_DNA"/>
</dbReference>
<accession>A0ABQ1EVC0</accession>
<dbReference type="RefSeq" id="WP_189014144.1">
    <property type="nucleotide sequence ID" value="NZ_BMHE01000020.1"/>
</dbReference>
<feature type="transmembrane region" description="Helical" evidence="1">
    <location>
        <begin position="56"/>
        <end position="75"/>
    </location>
</feature>
<gene>
    <name evidence="2" type="ORF">GCM10008018_39100</name>
</gene>
<keyword evidence="1" id="KW-0472">Membrane</keyword>
<evidence type="ECO:0000313" key="2">
    <source>
        <dbReference type="EMBL" id="GFZ89074.1"/>
    </source>
</evidence>
<keyword evidence="1" id="KW-0812">Transmembrane</keyword>
<organism evidence="2 3">
    <name type="scientific">Paenibacillus marchantiophytorum</name>
    <dbReference type="NCBI Taxonomy" id="1619310"/>
    <lineage>
        <taxon>Bacteria</taxon>
        <taxon>Bacillati</taxon>
        <taxon>Bacillota</taxon>
        <taxon>Bacilli</taxon>
        <taxon>Bacillales</taxon>
        <taxon>Paenibacillaceae</taxon>
        <taxon>Paenibacillus</taxon>
    </lineage>
</organism>
<comment type="caution">
    <text evidence="2">The sequence shown here is derived from an EMBL/GenBank/DDBJ whole genome shotgun (WGS) entry which is preliminary data.</text>
</comment>
<evidence type="ECO:0000256" key="1">
    <source>
        <dbReference type="SAM" id="Phobius"/>
    </source>
</evidence>
<protein>
    <submittedName>
        <fullName evidence="2">Uncharacterized protein</fullName>
    </submittedName>
</protein>
<proteinExistence type="predicted"/>